<reference evidence="1 2" key="1">
    <citation type="journal article" date="2018" name="Microbes Environ.">
        <title>Comparative Genomic Insights into Endofungal Lifestyles of Two Bacterial Endosymbionts, Mycoavidus cysteinexigens and Burkholderia rhizoxinica.</title>
        <authorList>
            <person name="Sharmin D."/>
            <person name="Guo Y."/>
            <person name="Nishizawa T."/>
            <person name="Ohshima S."/>
            <person name="Sato Y."/>
            <person name="Takashima Y."/>
            <person name="Narisawa K."/>
            <person name="Ohta H."/>
        </authorList>
    </citation>
    <scope>NUCLEOTIDE SEQUENCE [LARGE SCALE GENOMIC DNA]</scope>
    <source>
        <strain evidence="1 2">B1-EB</strain>
    </source>
</reference>
<dbReference type="RefSeq" id="WP_045363198.1">
    <property type="nucleotide sequence ID" value="NZ_AP018150.1"/>
</dbReference>
<keyword evidence="2" id="KW-1185">Reference proteome</keyword>
<evidence type="ECO:0000313" key="1">
    <source>
        <dbReference type="EMBL" id="BBE08604.1"/>
    </source>
</evidence>
<dbReference type="EMBL" id="AP018150">
    <property type="protein sequence ID" value="BBE08604.1"/>
    <property type="molecule type" value="Genomic_DNA"/>
</dbReference>
<protein>
    <submittedName>
        <fullName evidence="1">ATP-binding cassette sub-family F member 3</fullName>
    </submittedName>
</protein>
<sequence>MNVNELMHKVEAHYDRLQARSEAADKDYCALANAVEEKMILEDLLEAIVDLPDEVKKQALCDAAQGRTTLLLAETYDRLLQAQTDEALQRATEYARYLPLYES</sequence>
<keyword evidence="1" id="KW-0067">ATP-binding</keyword>
<organism evidence="1 2">
    <name type="scientific">Mycoavidus cysteinexigens</name>
    <dbReference type="NCBI Taxonomy" id="1553431"/>
    <lineage>
        <taxon>Bacteria</taxon>
        <taxon>Pseudomonadati</taxon>
        <taxon>Pseudomonadota</taxon>
        <taxon>Betaproteobacteria</taxon>
        <taxon>Burkholderiales</taxon>
        <taxon>Burkholderiaceae</taxon>
        <taxon>Mycoavidus</taxon>
    </lineage>
</organism>
<proteinExistence type="predicted"/>
<dbReference type="Proteomes" id="UP000282597">
    <property type="component" value="Chromosome"/>
</dbReference>
<keyword evidence="1" id="KW-0547">Nucleotide-binding</keyword>
<name>A0A2Z6ET60_9BURK</name>
<dbReference type="AlphaFoldDB" id="A0A2Z6ET60"/>
<gene>
    <name evidence="1" type="ORF">MCB1EB_0443</name>
</gene>
<evidence type="ECO:0000313" key="2">
    <source>
        <dbReference type="Proteomes" id="UP000282597"/>
    </source>
</evidence>
<accession>A0A2Z6ET60</accession>
<dbReference type="KEGG" id="mcys:MCB1EB_0443"/>
<dbReference type="GO" id="GO:0005524">
    <property type="term" value="F:ATP binding"/>
    <property type="evidence" value="ECO:0007669"/>
    <property type="project" value="UniProtKB-KW"/>
</dbReference>